<reference evidence="3" key="1">
    <citation type="submission" date="2021-11" db="EMBL/GenBank/DDBJ databases">
        <title>Vibrio ZSDE26 sp. nov. and Vibrio ZSDZ34 sp. nov., isolated from coastal seawater in Qingdao.</title>
        <authorList>
            <person name="Zhang P."/>
        </authorList>
    </citation>
    <scope>NUCLEOTIDE SEQUENCE</scope>
    <source>
        <strain evidence="3">ZSDZ34</strain>
    </source>
</reference>
<gene>
    <name evidence="3" type="ORF">LNL84_08455</name>
</gene>
<dbReference type="InterPro" id="IPR025588">
    <property type="entry name" value="YcxB-like_C"/>
</dbReference>
<name>A0A9X1W9P0_9VIBR</name>
<feature type="transmembrane region" description="Helical" evidence="1">
    <location>
        <begin position="57"/>
        <end position="76"/>
    </location>
</feature>
<comment type="caution">
    <text evidence="3">The sequence shown here is derived from an EMBL/GenBank/DDBJ whole genome shotgun (WGS) entry which is preliminary data.</text>
</comment>
<keyword evidence="1" id="KW-1133">Transmembrane helix</keyword>
<keyword evidence="4" id="KW-1185">Reference proteome</keyword>
<sequence length="169" mass="19362">MSNDFSFTTEYTLDKAFFAECYDQTSSPVTFPKSYLKGILFLLFGLGLLEFELLPNGYVGWFFIVLSIVEAFSVYFKRTWWLWRQTFGTSSARRVALQIDSQGMSYKSGKNTRNIAWSDIDQLEQSGSGFILHLGKQRQYVSKSCLNDEVIAFIVEQHAAEKNTNINTP</sequence>
<proteinExistence type="predicted"/>
<organism evidence="3 4">
    <name type="scientific">Vibrio gelatinilyticus</name>
    <dbReference type="NCBI Taxonomy" id="2893468"/>
    <lineage>
        <taxon>Bacteria</taxon>
        <taxon>Pseudomonadati</taxon>
        <taxon>Pseudomonadota</taxon>
        <taxon>Gammaproteobacteria</taxon>
        <taxon>Vibrionales</taxon>
        <taxon>Vibrionaceae</taxon>
        <taxon>Vibrio</taxon>
    </lineage>
</organism>
<protein>
    <submittedName>
        <fullName evidence="3">YcxB family protein</fullName>
    </submittedName>
</protein>
<dbReference type="RefSeq" id="WP_244356788.1">
    <property type="nucleotide sequence ID" value="NZ_JAJNNZ010000005.1"/>
</dbReference>
<dbReference type="Proteomes" id="UP001139488">
    <property type="component" value="Unassembled WGS sequence"/>
</dbReference>
<evidence type="ECO:0000259" key="2">
    <source>
        <dbReference type="Pfam" id="PF14317"/>
    </source>
</evidence>
<dbReference type="AlphaFoldDB" id="A0A9X1W9P0"/>
<dbReference type="EMBL" id="JAJNNZ010000005">
    <property type="protein sequence ID" value="MCJ2376867.1"/>
    <property type="molecule type" value="Genomic_DNA"/>
</dbReference>
<dbReference type="Pfam" id="PF14317">
    <property type="entry name" value="YcxB"/>
    <property type="match status" value="1"/>
</dbReference>
<keyword evidence="1" id="KW-0812">Transmembrane</keyword>
<feature type="domain" description="YcxB-like C-terminal" evidence="2">
    <location>
        <begin position="99"/>
        <end position="153"/>
    </location>
</feature>
<keyword evidence="1" id="KW-0472">Membrane</keyword>
<evidence type="ECO:0000313" key="3">
    <source>
        <dbReference type="EMBL" id="MCJ2376867.1"/>
    </source>
</evidence>
<evidence type="ECO:0000256" key="1">
    <source>
        <dbReference type="SAM" id="Phobius"/>
    </source>
</evidence>
<accession>A0A9X1W9P0</accession>
<evidence type="ECO:0000313" key="4">
    <source>
        <dbReference type="Proteomes" id="UP001139488"/>
    </source>
</evidence>